<feature type="region of interest" description="Disordered" evidence="1">
    <location>
        <begin position="116"/>
        <end position="186"/>
    </location>
</feature>
<organism evidence="3 4">
    <name type="scientific">Heracleum sosnowskyi</name>
    <dbReference type="NCBI Taxonomy" id="360622"/>
    <lineage>
        <taxon>Eukaryota</taxon>
        <taxon>Viridiplantae</taxon>
        <taxon>Streptophyta</taxon>
        <taxon>Embryophyta</taxon>
        <taxon>Tracheophyta</taxon>
        <taxon>Spermatophyta</taxon>
        <taxon>Magnoliopsida</taxon>
        <taxon>eudicotyledons</taxon>
        <taxon>Gunneridae</taxon>
        <taxon>Pentapetalae</taxon>
        <taxon>asterids</taxon>
        <taxon>campanulids</taxon>
        <taxon>Apiales</taxon>
        <taxon>Apiaceae</taxon>
        <taxon>Apioideae</taxon>
        <taxon>apioid superclade</taxon>
        <taxon>Tordylieae</taxon>
        <taxon>Tordyliinae</taxon>
        <taxon>Heracleum</taxon>
    </lineage>
</organism>
<dbReference type="Pfam" id="PF03732">
    <property type="entry name" value="Retrotrans_gag"/>
    <property type="match status" value="1"/>
</dbReference>
<dbReference type="Proteomes" id="UP001237642">
    <property type="component" value="Unassembled WGS sequence"/>
</dbReference>
<dbReference type="EMBL" id="JAUIZM010000011">
    <property type="protein sequence ID" value="KAK1357420.1"/>
    <property type="molecule type" value="Genomic_DNA"/>
</dbReference>
<dbReference type="InterPro" id="IPR005162">
    <property type="entry name" value="Retrotrans_gag_dom"/>
</dbReference>
<dbReference type="PANTHER" id="PTHR33223:SF10">
    <property type="entry name" value="AMINOTRANSFERASE-LIKE PLANT MOBILE DOMAIN-CONTAINING PROTEIN"/>
    <property type="match status" value="1"/>
</dbReference>
<feature type="compositionally biased region" description="Basic and acidic residues" evidence="1">
    <location>
        <begin position="127"/>
        <end position="154"/>
    </location>
</feature>
<evidence type="ECO:0000256" key="1">
    <source>
        <dbReference type="SAM" id="MobiDB-lite"/>
    </source>
</evidence>
<dbReference type="AlphaFoldDB" id="A0AAD8M0M1"/>
<accession>A0AAD8M0M1</accession>
<reference evidence="3" key="2">
    <citation type="submission" date="2023-05" db="EMBL/GenBank/DDBJ databases">
        <authorList>
            <person name="Schelkunov M.I."/>
        </authorList>
    </citation>
    <scope>NUCLEOTIDE SEQUENCE</scope>
    <source>
        <strain evidence="3">Hsosn_3</strain>
        <tissue evidence="3">Leaf</tissue>
    </source>
</reference>
<evidence type="ECO:0000313" key="3">
    <source>
        <dbReference type="EMBL" id="KAK1357420.1"/>
    </source>
</evidence>
<sequence>MAQCWYNRLPPNSIGSFKELSKVFINQFVSGGVHEMSSTSLMGIQQGRNESLRDYINRFTRQALKVPDLEDKVATIGNKEPLTTSLKGLWQSTPPESILKLQDMARKYIKDEEIMRKYEPNSGGNGNEKKRKETQEYDARDKYPRTTEDSDPAPKKGNPGQRFTDYTRLNAPRSQIPMDTEKDVDL</sequence>
<keyword evidence="4" id="KW-1185">Reference proteome</keyword>
<reference evidence="3" key="1">
    <citation type="submission" date="2023-02" db="EMBL/GenBank/DDBJ databases">
        <title>Genome of toxic invasive species Heracleum sosnowskyi carries increased number of genes despite the absence of recent whole-genome duplications.</title>
        <authorList>
            <person name="Schelkunov M."/>
            <person name="Shtratnikova V."/>
            <person name="Makarenko M."/>
            <person name="Klepikova A."/>
            <person name="Omelchenko D."/>
            <person name="Novikova G."/>
            <person name="Obukhova E."/>
            <person name="Bogdanov V."/>
            <person name="Penin A."/>
            <person name="Logacheva M."/>
        </authorList>
    </citation>
    <scope>NUCLEOTIDE SEQUENCE</scope>
    <source>
        <strain evidence="3">Hsosn_3</strain>
        <tissue evidence="3">Leaf</tissue>
    </source>
</reference>
<proteinExistence type="predicted"/>
<gene>
    <name evidence="3" type="ORF">POM88_050676</name>
</gene>
<protein>
    <recommendedName>
        <fullName evidence="2">Retrotransposon gag domain-containing protein</fullName>
    </recommendedName>
</protein>
<comment type="caution">
    <text evidence="3">The sequence shown here is derived from an EMBL/GenBank/DDBJ whole genome shotgun (WGS) entry which is preliminary data.</text>
</comment>
<evidence type="ECO:0000313" key="4">
    <source>
        <dbReference type="Proteomes" id="UP001237642"/>
    </source>
</evidence>
<name>A0AAD8M0M1_9APIA</name>
<feature type="domain" description="Retrotransposon gag" evidence="2">
    <location>
        <begin position="2"/>
        <end position="73"/>
    </location>
</feature>
<evidence type="ECO:0000259" key="2">
    <source>
        <dbReference type="Pfam" id="PF03732"/>
    </source>
</evidence>
<dbReference type="PANTHER" id="PTHR33223">
    <property type="entry name" value="CCHC-TYPE DOMAIN-CONTAINING PROTEIN"/>
    <property type="match status" value="1"/>
</dbReference>